<dbReference type="OMA" id="MEALWQV"/>
<dbReference type="Proteomes" id="UP000001073">
    <property type="component" value="Unplaced"/>
</dbReference>
<protein>
    <submittedName>
        <fullName evidence="1">HEAT repeat containing 9</fullName>
    </submittedName>
</protein>
<dbReference type="InterPro" id="IPR011989">
    <property type="entry name" value="ARM-like"/>
</dbReference>
<evidence type="ECO:0000313" key="2">
    <source>
        <dbReference type="Proteomes" id="UP000001073"/>
    </source>
</evidence>
<dbReference type="AlphaFoldDB" id="G1RVC3"/>
<dbReference type="HOGENOM" id="CLU_042745_1_0_1"/>
<dbReference type="GeneTree" id="ENSGT00390000007247"/>
<dbReference type="GO" id="GO:0002244">
    <property type="term" value="P:hematopoietic progenitor cell differentiation"/>
    <property type="evidence" value="ECO:0007669"/>
    <property type="project" value="Ensembl"/>
</dbReference>
<reference evidence="1" key="2">
    <citation type="submission" date="2025-08" db="UniProtKB">
        <authorList>
            <consortium name="Ensembl"/>
        </authorList>
    </citation>
    <scope>IDENTIFICATION</scope>
</reference>
<sequence length="565" mass="65152">MACEKSTDIFDVSRSMFLYPWLEYPDRTKELRKAMAPVHLPLSCYQMPKEEFPPSPECWRQHPSKPNSVPYCYFKKPEISTHWHDLYDQREEREAEKMLRKMRDDCRYIKEVQQTHIKMFHLPMSKLTMKSEMRSRPLESTQDPLKWQRLRELTKSLESPREDEQFYAAQVRRGKDRGGWLQPGAQTGPEKVKYEAYRTLAILGCLNKHVIQALIKQLKEKNEGKRMETLTGLRMALNSWAAVSKDKRTQVGDEGKLVPVLQTLIRKSSSEASLEAALCLGFLRPCSNMVQEFLLQCLCQGLKTQRMKALRMLVKVMHVHSAPVIRAILDQLCSSSVLEDRFEATQMLKTIGLEQIQAQGLEELTFNLLRRKTHNEPFLAVRQAVAQTVEELKLKPTMMNLVEAQLMNPDATARQEAVISLGVLGIRSPQVFHLLLDLLDAENHQAVKKSLQETLILCASIDPWIQNKLKNKVLFVYEAPKTNVKAEPTRFQKEPENPEELTIQDFRLAKLNPLFIAKSITKVGQKKTPAFPPCCSKPRKHRPQAIGPWQPRIKKQLRVLAEIAK</sequence>
<dbReference type="InterPro" id="IPR052873">
    <property type="entry name" value="HEATR9"/>
</dbReference>
<dbReference type="InParanoid" id="G1RVC3"/>
<gene>
    <name evidence="1" type="primary">HEATR9</name>
</gene>
<dbReference type="Ensembl" id="ENSNLET00000018063.2">
    <property type="protein sequence ID" value="ENSNLEP00000017200.2"/>
    <property type="gene ID" value="ENSNLEG00000014122.2"/>
</dbReference>
<organism evidence="1 2">
    <name type="scientific">Nomascus leucogenys</name>
    <name type="common">Northern white-cheeked gibbon</name>
    <name type="synonym">Hylobates leucogenys</name>
    <dbReference type="NCBI Taxonomy" id="61853"/>
    <lineage>
        <taxon>Eukaryota</taxon>
        <taxon>Metazoa</taxon>
        <taxon>Chordata</taxon>
        <taxon>Craniata</taxon>
        <taxon>Vertebrata</taxon>
        <taxon>Euteleostomi</taxon>
        <taxon>Mammalia</taxon>
        <taxon>Eutheria</taxon>
        <taxon>Euarchontoglires</taxon>
        <taxon>Primates</taxon>
        <taxon>Haplorrhini</taxon>
        <taxon>Catarrhini</taxon>
        <taxon>Hylobatidae</taxon>
        <taxon>Nomascus</taxon>
    </lineage>
</organism>
<dbReference type="SUPFAM" id="SSF48371">
    <property type="entry name" value="ARM repeat"/>
    <property type="match status" value="1"/>
</dbReference>
<reference evidence="1" key="3">
    <citation type="submission" date="2025-09" db="UniProtKB">
        <authorList>
            <consortium name="Ensembl"/>
        </authorList>
    </citation>
    <scope>IDENTIFICATION</scope>
</reference>
<dbReference type="GO" id="GO:0034097">
    <property type="term" value="P:response to cytokine"/>
    <property type="evidence" value="ECO:0007669"/>
    <property type="project" value="Ensembl"/>
</dbReference>
<dbReference type="GO" id="GO:0009615">
    <property type="term" value="P:response to virus"/>
    <property type="evidence" value="ECO:0007669"/>
    <property type="project" value="Ensembl"/>
</dbReference>
<keyword evidence="2" id="KW-1185">Reference proteome</keyword>
<dbReference type="eggNOG" id="ENOG502S0KU">
    <property type="taxonomic scope" value="Eukaryota"/>
</dbReference>
<evidence type="ECO:0000313" key="1">
    <source>
        <dbReference type="Ensembl" id="ENSNLEP00000017200.2"/>
    </source>
</evidence>
<dbReference type="PANTHER" id="PTHR38323:SF1">
    <property type="entry name" value="PROTEIN HEATR9"/>
    <property type="match status" value="1"/>
</dbReference>
<name>G1RVC3_NOMLE</name>
<reference evidence="1" key="1">
    <citation type="submission" date="2012-10" db="EMBL/GenBank/DDBJ databases">
        <authorList>
            <consortium name="Gibbon Genome Sequencing Consortium"/>
        </authorList>
    </citation>
    <scope>NUCLEOTIDE SEQUENCE [LARGE SCALE GENOMIC DNA]</scope>
</reference>
<dbReference type="PANTHER" id="PTHR38323">
    <property type="entry name" value="PROTEIN HEATR9"/>
    <property type="match status" value="1"/>
</dbReference>
<proteinExistence type="predicted"/>
<dbReference type="InterPro" id="IPR016024">
    <property type="entry name" value="ARM-type_fold"/>
</dbReference>
<accession>G1RVC3</accession>
<dbReference type="Gene3D" id="1.25.10.10">
    <property type="entry name" value="Leucine-rich Repeat Variant"/>
    <property type="match status" value="1"/>
</dbReference>